<dbReference type="AlphaFoldDB" id="A0A915DJ57"/>
<feature type="compositionally biased region" description="Basic residues" evidence="1">
    <location>
        <begin position="32"/>
        <end position="41"/>
    </location>
</feature>
<evidence type="ECO:0000313" key="2">
    <source>
        <dbReference type="Proteomes" id="UP000887574"/>
    </source>
</evidence>
<dbReference type="Proteomes" id="UP000887574">
    <property type="component" value="Unplaced"/>
</dbReference>
<accession>A0A915DJ57</accession>
<sequence length="188" mass="21811">MHDVSIMPDILDFLAAASHLLARAEKKEQRKAMKKRARRMRKVVERASKRASKKQQSKSLGASQELREHEMQESQEAAALETFSKEVNEMTQDEEDTAVAEALYREMNKSIEEIKNQSNHMLPGSKRRQPKASHTMSKELKNHLRVRKDLMDYLQAAERTNLHQPLEVQEKFYSTSLSTECRKSGEQR</sequence>
<keyword evidence="2" id="KW-1185">Reference proteome</keyword>
<feature type="region of interest" description="Disordered" evidence="1">
    <location>
        <begin position="26"/>
        <end position="77"/>
    </location>
</feature>
<feature type="region of interest" description="Disordered" evidence="1">
    <location>
        <begin position="167"/>
        <end position="188"/>
    </location>
</feature>
<proteinExistence type="predicted"/>
<name>A0A915DJ57_9BILA</name>
<protein>
    <submittedName>
        <fullName evidence="3">Uncharacterized protein</fullName>
    </submittedName>
</protein>
<organism evidence="2 3">
    <name type="scientific">Ditylenchus dipsaci</name>
    <dbReference type="NCBI Taxonomy" id="166011"/>
    <lineage>
        <taxon>Eukaryota</taxon>
        <taxon>Metazoa</taxon>
        <taxon>Ecdysozoa</taxon>
        <taxon>Nematoda</taxon>
        <taxon>Chromadorea</taxon>
        <taxon>Rhabditida</taxon>
        <taxon>Tylenchina</taxon>
        <taxon>Tylenchomorpha</taxon>
        <taxon>Sphaerularioidea</taxon>
        <taxon>Anguinidae</taxon>
        <taxon>Anguininae</taxon>
        <taxon>Ditylenchus</taxon>
    </lineage>
</organism>
<dbReference type="WBParaSite" id="jg20545">
    <property type="protein sequence ID" value="jg20545"/>
    <property type="gene ID" value="jg20545"/>
</dbReference>
<evidence type="ECO:0000313" key="3">
    <source>
        <dbReference type="WBParaSite" id="jg20545"/>
    </source>
</evidence>
<reference evidence="3" key="1">
    <citation type="submission" date="2022-11" db="UniProtKB">
        <authorList>
            <consortium name="WormBaseParasite"/>
        </authorList>
    </citation>
    <scope>IDENTIFICATION</scope>
</reference>
<evidence type="ECO:0000256" key="1">
    <source>
        <dbReference type="SAM" id="MobiDB-lite"/>
    </source>
</evidence>